<evidence type="ECO:0000313" key="2">
    <source>
        <dbReference type="EMBL" id="RZC03244.1"/>
    </source>
</evidence>
<feature type="compositionally biased region" description="Polar residues" evidence="1">
    <location>
        <begin position="271"/>
        <end position="292"/>
    </location>
</feature>
<evidence type="ECO:0000313" key="3">
    <source>
        <dbReference type="Proteomes" id="UP000289340"/>
    </source>
</evidence>
<dbReference type="InterPro" id="IPR043128">
    <property type="entry name" value="Rev_trsase/Diguanyl_cyclase"/>
</dbReference>
<dbReference type="AlphaFoldDB" id="A0A445JXM1"/>
<dbReference type="Proteomes" id="UP000289340">
    <property type="component" value="Chromosome 7"/>
</dbReference>
<gene>
    <name evidence="2" type="ORF">D0Y65_018073</name>
</gene>
<dbReference type="InterPro" id="IPR053134">
    <property type="entry name" value="RNA-dir_DNA_polymerase"/>
</dbReference>
<dbReference type="EMBL" id="QZWG01000007">
    <property type="protein sequence ID" value="RZC03244.1"/>
    <property type="molecule type" value="Genomic_DNA"/>
</dbReference>
<dbReference type="PANTHER" id="PTHR24559">
    <property type="entry name" value="TRANSPOSON TY3-I GAG-POL POLYPROTEIN"/>
    <property type="match status" value="1"/>
</dbReference>
<feature type="region of interest" description="Disordered" evidence="1">
    <location>
        <begin position="271"/>
        <end position="328"/>
    </location>
</feature>
<keyword evidence="3" id="KW-1185">Reference proteome</keyword>
<organism evidence="2 3">
    <name type="scientific">Glycine soja</name>
    <name type="common">Wild soybean</name>
    <dbReference type="NCBI Taxonomy" id="3848"/>
    <lineage>
        <taxon>Eukaryota</taxon>
        <taxon>Viridiplantae</taxon>
        <taxon>Streptophyta</taxon>
        <taxon>Embryophyta</taxon>
        <taxon>Tracheophyta</taxon>
        <taxon>Spermatophyta</taxon>
        <taxon>Magnoliopsida</taxon>
        <taxon>eudicotyledons</taxon>
        <taxon>Gunneridae</taxon>
        <taxon>Pentapetalae</taxon>
        <taxon>rosids</taxon>
        <taxon>fabids</taxon>
        <taxon>Fabales</taxon>
        <taxon>Fabaceae</taxon>
        <taxon>Papilionoideae</taxon>
        <taxon>50 kb inversion clade</taxon>
        <taxon>NPAAA clade</taxon>
        <taxon>indigoferoid/millettioid clade</taxon>
        <taxon>Phaseoleae</taxon>
        <taxon>Glycine</taxon>
        <taxon>Glycine subgen. Soja</taxon>
    </lineage>
</organism>
<dbReference type="SUPFAM" id="SSF56672">
    <property type="entry name" value="DNA/RNA polymerases"/>
    <property type="match status" value="2"/>
</dbReference>
<accession>A0A445JXM1</accession>
<comment type="caution">
    <text evidence="2">The sequence shown here is derived from an EMBL/GenBank/DDBJ whole genome shotgun (WGS) entry which is preliminary data.</text>
</comment>
<dbReference type="InterPro" id="IPR043502">
    <property type="entry name" value="DNA/RNA_pol_sf"/>
</dbReference>
<reference evidence="2 3" key="1">
    <citation type="submission" date="2018-09" db="EMBL/GenBank/DDBJ databases">
        <title>A high-quality reference genome of wild soybean provides a powerful tool to mine soybean genomes.</title>
        <authorList>
            <person name="Xie M."/>
            <person name="Chung C.Y.L."/>
            <person name="Li M.-W."/>
            <person name="Wong F.-L."/>
            <person name="Chan T.-F."/>
            <person name="Lam H.-M."/>
        </authorList>
    </citation>
    <scope>NUCLEOTIDE SEQUENCE [LARGE SCALE GENOMIC DNA]</scope>
    <source>
        <strain evidence="3">cv. W05</strain>
        <tissue evidence="2">Hypocotyl of etiolated seedlings</tissue>
    </source>
</reference>
<proteinExistence type="predicted"/>
<dbReference type="Gene3D" id="3.30.70.270">
    <property type="match status" value="1"/>
</dbReference>
<sequence length="328" mass="36492">MFFEGNQVSIILADECPFSADVRMAKALFYSPYFAPIQVPDNYEERTWESCNLTKKGFIINWQATARPSIEFVDGQDLNLATLRDKYVMPIVEMFVDVVAKHGVLTFMDGHSVYNKIFMANKGVHKMTFKFPRACLNPASAPDCASSIKCKIGEELATQLAQTSKVASSRSNNLLEEESGRPKATYQRAMNLIFHDSISKSMELYIDDVVVKSIDINQHLADLEPALQKLSSFFHGLLPSGWRRLSPLLLCLPLHLHGGKSPLKDLIEAQRSSLHRSPTSKLPSSGNQSTRASSRELEGGLVPSLEEFESKSKGPTTLRAIGLRNTPN</sequence>
<evidence type="ECO:0000256" key="1">
    <source>
        <dbReference type="SAM" id="MobiDB-lite"/>
    </source>
</evidence>
<name>A0A445JXM1_GLYSO</name>
<protein>
    <submittedName>
        <fullName evidence="2">Uncharacterized protein</fullName>
    </submittedName>
</protein>
<dbReference type="PANTHER" id="PTHR24559:SF444">
    <property type="entry name" value="REVERSE TRANSCRIPTASE DOMAIN-CONTAINING PROTEIN"/>
    <property type="match status" value="1"/>
</dbReference>